<dbReference type="Proteomes" id="UP001190700">
    <property type="component" value="Unassembled WGS sequence"/>
</dbReference>
<protein>
    <submittedName>
        <fullName evidence="2">Uncharacterized protein</fullName>
    </submittedName>
</protein>
<feature type="compositionally biased region" description="Basic residues" evidence="1">
    <location>
        <begin position="126"/>
        <end position="136"/>
    </location>
</feature>
<reference evidence="2 3" key="1">
    <citation type="journal article" date="2015" name="Genome Biol. Evol.">
        <title>Comparative Genomics of a Bacterivorous Green Alga Reveals Evolutionary Causalities and Consequences of Phago-Mixotrophic Mode of Nutrition.</title>
        <authorList>
            <person name="Burns J.A."/>
            <person name="Paasch A."/>
            <person name="Narechania A."/>
            <person name="Kim E."/>
        </authorList>
    </citation>
    <scope>NUCLEOTIDE SEQUENCE [LARGE SCALE GENOMIC DNA]</scope>
    <source>
        <strain evidence="2 3">PLY_AMNH</strain>
    </source>
</reference>
<dbReference type="AlphaFoldDB" id="A0AAE0LCR1"/>
<comment type="caution">
    <text evidence="2">The sequence shown here is derived from an EMBL/GenBank/DDBJ whole genome shotgun (WGS) entry which is preliminary data.</text>
</comment>
<organism evidence="2 3">
    <name type="scientific">Cymbomonas tetramitiformis</name>
    <dbReference type="NCBI Taxonomy" id="36881"/>
    <lineage>
        <taxon>Eukaryota</taxon>
        <taxon>Viridiplantae</taxon>
        <taxon>Chlorophyta</taxon>
        <taxon>Pyramimonadophyceae</taxon>
        <taxon>Pyramimonadales</taxon>
        <taxon>Pyramimonadaceae</taxon>
        <taxon>Cymbomonas</taxon>
    </lineage>
</organism>
<evidence type="ECO:0000313" key="2">
    <source>
        <dbReference type="EMBL" id="KAK3280292.1"/>
    </source>
</evidence>
<feature type="compositionally biased region" description="Acidic residues" evidence="1">
    <location>
        <begin position="50"/>
        <end position="60"/>
    </location>
</feature>
<evidence type="ECO:0000256" key="1">
    <source>
        <dbReference type="SAM" id="MobiDB-lite"/>
    </source>
</evidence>
<feature type="region of interest" description="Disordered" evidence="1">
    <location>
        <begin position="35"/>
        <end position="219"/>
    </location>
</feature>
<feature type="compositionally biased region" description="Basic and acidic residues" evidence="1">
    <location>
        <begin position="137"/>
        <end position="162"/>
    </location>
</feature>
<dbReference type="EMBL" id="LGRX02004456">
    <property type="protein sequence ID" value="KAK3280292.1"/>
    <property type="molecule type" value="Genomic_DNA"/>
</dbReference>
<keyword evidence="3" id="KW-1185">Reference proteome</keyword>
<feature type="compositionally biased region" description="Polar residues" evidence="1">
    <location>
        <begin position="208"/>
        <end position="219"/>
    </location>
</feature>
<proteinExistence type="predicted"/>
<name>A0AAE0LCR1_9CHLO</name>
<gene>
    <name evidence="2" type="ORF">CYMTET_11860</name>
</gene>
<evidence type="ECO:0000313" key="3">
    <source>
        <dbReference type="Proteomes" id="UP001190700"/>
    </source>
</evidence>
<accession>A0AAE0LCR1</accession>
<sequence length="219" mass="23923">MPALTAKARNRDSLRPLVGDGAVEIYVAGKIAANAARHPAASKWMQPPQEEAEEDWDQLEEAMRATQSRKGPPGDTREEWDMLWEFNGAPEPQTPPADVLMEDEGENGSHGRRRCRTGASGPAPHWKQRNQWKKNSKLGEPEMDSPDRELLRAVETAERGNDGARAVANERAPDPDPGQGPHAQDVGAKVDEPLQEILPEDKAISRVSPMNSGGSSSRA</sequence>